<dbReference type="PANTHER" id="PTHR33525">
    <property type="match status" value="1"/>
</dbReference>
<organism evidence="2 3">
    <name type="scientific">Desulfobacter postgatei</name>
    <dbReference type="NCBI Taxonomy" id="2293"/>
    <lineage>
        <taxon>Bacteria</taxon>
        <taxon>Pseudomonadati</taxon>
        <taxon>Thermodesulfobacteriota</taxon>
        <taxon>Desulfobacteria</taxon>
        <taxon>Desulfobacterales</taxon>
        <taxon>Desulfobacteraceae</taxon>
        <taxon>Desulfobacter</taxon>
    </lineage>
</organism>
<dbReference type="NCBIfam" id="TIGR00277">
    <property type="entry name" value="HDIG"/>
    <property type="match status" value="1"/>
</dbReference>
<evidence type="ECO:0000259" key="1">
    <source>
        <dbReference type="PROSITE" id="PS51833"/>
    </source>
</evidence>
<reference evidence="2 3" key="1">
    <citation type="submission" date="2017-10" db="EMBL/GenBank/DDBJ databases">
        <title>Novel microbial diversity and functional potential in the marine mammal oral microbiome.</title>
        <authorList>
            <person name="Dudek N.K."/>
            <person name="Sun C.L."/>
            <person name="Burstein D."/>
            <person name="Kantor R.S."/>
            <person name="Aliaga Goltsman D.S."/>
            <person name="Bik E.M."/>
            <person name="Thomas B.C."/>
            <person name="Banfield J.F."/>
            <person name="Relman D.A."/>
        </authorList>
    </citation>
    <scope>NUCLEOTIDE SEQUENCE [LARGE SCALE GENOMIC DNA]</scope>
    <source>
        <strain evidence="2">DOLJORAL78_47_202</strain>
    </source>
</reference>
<evidence type="ECO:0000313" key="3">
    <source>
        <dbReference type="Proteomes" id="UP000231203"/>
    </source>
</evidence>
<proteinExistence type="predicted"/>
<gene>
    <name evidence="2" type="ORF">CSA25_02305</name>
</gene>
<sequence>MSSMQLLIKEIKNLKPMPAVVTSLLEIVDDPHASMKDITKIIQYDPAITASILRTANSAFFGLKHPAETIQEAAMMLGTDSLVDLVMLKISAQVTKGPQKGYDLHEGALWKYSVSSALIAKQMAKQLDLTNKNSIFTISLLKDIGKTILDKFVQDAFEKIYNLVINENFSFMEAEKQIIGVDHAELGGMIAKMWKFSPKMVRIIRNHHLTGEAMLRDKELSVVYLSDCICMMLGMGVGADGLAYRFHQQAMDSIGISVEDTLKIIADFTGQMEEVEVLLKVA</sequence>
<dbReference type="Gene3D" id="1.10.3210.10">
    <property type="entry name" value="Hypothetical protein af1432"/>
    <property type="match status" value="1"/>
</dbReference>
<evidence type="ECO:0000313" key="2">
    <source>
        <dbReference type="EMBL" id="PIE63014.1"/>
    </source>
</evidence>
<dbReference type="InterPro" id="IPR052340">
    <property type="entry name" value="RNase_Y/CdgJ"/>
</dbReference>
<dbReference type="SUPFAM" id="SSF109604">
    <property type="entry name" value="HD-domain/PDEase-like"/>
    <property type="match status" value="1"/>
</dbReference>
<accession>A0A2G6MSG4</accession>
<name>A0A2G6MSG4_9BACT</name>
<dbReference type="AlphaFoldDB" id="A0A2G6MSG4"/>
<dbReference type="PANTHER" id="PTHR33525:SF5">
    <property type="entry name" value="TWO COMPONENT SIGNAL TRANSDUCTION SYSTEM RESPONSE REGULATOR"/>
    <property type="match status" value="1"/>
</dbReference>
<dbReference type="Pfam" id="PF08668">
    <property type="entry name" value="HDOD"/>
    <property type="match status" value="1"/>
</dbReference>
<dbReference type="EMBL" id="PDTI01000021">
    <property type="protein sequence ID" value="PIE63014.1"/>
    <property type="molecule type" value="Genomic_DNA"/>
</dbReference>
<dbReference type="Proteomes" id="UP000231203">
    <property type="component" value="Unassembled WGS sequence"/>
</dbReference>
<dbReference type="InterPro" id="IPR013976">
    <property type="entry name" value="HDOD"/>
</dbReference>
<comment type="caution">
    <text evidence="2">The sequence shown here is derived from an EMBL/GenBank/DDBJ whole genome shotgun (WGS) entry which is preliminary data.</text>
</comment>
<dbReference type="InterPro" id="IPR006675">
    <property type="entry name" value="HDIG_dom"/>
</dbReference>
<protein>
    <submittedName>
        <fullName evidence="2">Chemotaxis protein</fullName>
    </submittedName>
</protein>
<feature type="domain" description="HDOD" evidence="1">
    <location>
        <begin position="14"/>
        <end position="210"/>
    </location>
</feature>
<dbReference type="PROSITE" id="PS51833">
    <property type="entry name" value="HDOD"/>
    <property type="match status" value="1"/>
</dbReference>